<comment type="caution">
    <text evidence="8">The sequence shown here is derived from an EMBL/GenBank/DDBJ whole genome shotgun (WGS) entry which is preliminary data.</text>
</comment>
<evidence type="ECO:0000313" key="8">
    <source>
        <dbReference type="EMBL" id="KWT64684.1"/>
    </source>
</evidence>
<keyword evidence="5" id="KW-1133">Transmembrane helix</keyword>
<keyword evidence="7" id="KW-0472">Membrane</keyword>
<keyword evidence="2" id="KW-0813">Transport</keyword>
<keyword evidence="9" id="KW-1185">Reference proteome</keyword>
<proteinExistence type="predicted"/>
<sequence>MTHLVLLLAVAILLFGRGRIAGLMGDFGKGWREFKRGMSQRPQPQPVLRAVASTQQRAPRAIADLRDERY</sequence>
<dbReference type="STRING" id="121290.APY04_3156"/>
<accession>A0A109B9J0</accession>
<dbReference type="Pfam" id="PF02416">
    <property type="entry name" value="TatA_B_E"/>
    <property type="match status" value="1"/>
</dbReference>
<gene>
    <name evidence="8" type="ORF">APY04_3156</name>
</gene>
<dbReference type="PATRIC" id="fig|121290.4.peg.3614"/>
<evidence type="ECO:0000256" key="6">
    <source>
        <dbReference type="ARBA" id="ARBA00023010"/>
    </source>
</evidence>
<dbReference type="EMBL" id="LMTR01000089">
    <property type="protein sequence ID" value="KWT64684.1"/>
    <property type="molecule type" value="Genomic_DNA"/>
</dbReference>
<dbReference type="GO" id="GO:0016020">
    <property type="term" value="C:membrane"/>
    <property type="evidence" value="ECO:0007669"/>
    <property type="project" value="UniProtKB-ARBA"/>
</dbReference>
<evidence type="ECO:0000256" key="5">
    <source>
        <dbReference type="ARBA" id="ARBA00022989"/>
    </source>
</evidence>
<dbReference type="GO" id="GO:0015031">
    <property type="term" value="P:protein transport"/>
    <property type="evidence" value="ECO:0007669"/>
    <property type="project" value="UniProtKB-KW"/>
</dbReference>
<organism evidence="8 9">
    <name type="scientific">Hyphomicrobium sulfonivorans</name>
    <dbReference type="NCBI Taxonomy" id="121290"/>
    <lineage>
        <taxon>Bacteria</taxon>
        <taxon>Pseudomonadati</taxon>
        <taxon>Pseudomonadota</taxon>
        <taxon>Alphaproteobacteria</taxon>
        <taxon>Hyphomicrobiales</taxon>
        <taxon>Hyphomicrobiaceae</taxon>
        <taxon>Hyphomicrobium</taxon>
    </lineage>
</organism>
<evidence type="ECO:0008006" key="10">
    <source>
        <dbReference type="Google" id="ProtNLM"/>
    </source>
</evidence>
<evidence type="ECO:0000313" key="9">
    <source>
        <dbReference type="Proteomes" id="UP000059074"/>
    </source>
</evidence>
<reference evidence="8 9" key="1">
    <citation type="submission" date="2015-10" db="EMBL/GenBank/DDBJ databases">
        <title>Transcriptomic analysis of a linuron degrading triple-species bacterial consortium.</title>
        <authorList>
            <person name="Albers P."/>
        </authorList>
    </citation>
    <scope>NUCLEOTIDE SEQUENCE [LARGE SCALE GENOMIC DNA]</scope>
    <source>
        <strain evidence="8 9">WDL6</strain>
    </source>
</reference>
<evidence type="ECO:0000256" key="2">
    <source>
        <dbReference type="ARBA" id="ARBA00022448"/>
    </source>
</evidence>
<name>A0A109B9J0_HYPSL</name>
<evidence type="ECO:0000256" key="3">
    <source>
        <dbReference type="ARBA" id="ARBA00022692"/>
    </source>
</evidence>
<dbReference type="Proteomes" id="UP000059074">
    <property type="component" value="Unassembled WGS sequence"/>
</dbReference>
<dbReference type="AlphaFoldDB" id="A0A109B9J0"/>
<evidence type="ECO:0000256" key="4">
    <source>
        <dbReference type="ARBA" id="ARBA00022927"/>
    </source>
</evidence>
<keyword evidence="6" id="KW-0811">Translocation</keyword>
<keyword evidence="3" id="KW-0812">Transmembrane</keyword>
<evidence type="ECO:0000256" key="7">
    <source>
        <dbReference type="ARBA" id="ARBA00023136"/>
    </source>
</evidence>
<comment type="subcellular location">
    <subcellularLocation>
        <location evidence="1">Membrane</location>
        <topology evidence="1">Single-pass membrane protein</topology>
    </subcellularLocation>
</comment>
<dbReference type="Gene3D" id="1.20.5.3310">
    <property type="match status" value="1"/>
</dbReference>
<evidence type="ECO:0000256" key="1">
    <source>
        <dbReference type="ARBA" id="ARBA00004167"/>
    </source>
</evidence>
<keyword evidence="4" id="KW-0653">Protein transport</keyword>
<dbReference type="InterPro" id="IPR003369">
    <property type="entry name" value="TatA/B/E"/>
</dbReference>
<protein>
    <recommendedName>
        <fullName evidence="10">Sec-independent protein translocase protein TatA</fullName>
    </recommendedName>
</protein>